<protein>
    <recommendedName>
        <fullName evidence="3">RNase H type-1 domain-containing protein</fullName>
    </recommendedName>
</protein>
<accession>A0A8X6LVM8</accession>
<proteinExistence type="predicted"/>
<organism evidence="1 2">
    <name type="scientific">Trichonephila clavata</name>
    <name type="common">Joro spider</name>
    <name type="synonym">Nephila clavata</name>
    <dbReference type="NCBI Taxonomy" id="2740835"/>
    <lineage>
        <taxon>Eukaryota</taxon>
        <taxon>Metazoa</taxon>
        <taxon>Ecdysozoa</taxon>
        <taxon>Arthropoda</taxon>
        <taxon>Chelicerata</taxon>
        <taxon>Arachnida</taxon>
        <taxon>Araneae</taxon>
        <taxon>Araneomorphae</taxon>
        <taxon>Entelegynae</taxon>
        <taxon>Araneoidea</taxon>
        <taxon>Nephilidae</taxon>
        <taxon>Trichonephila</taxon>
    </lineage>
</organism>
<reference evidence="1" key="1">
    <citation type="submission" date="2020-07" db="EMBL/GenBank/DDBJ databases">
        <title>Multicomponent nature underlies the extraordinary mechanical properties of spider dragline silk.</title>
        <authorList>
            <person name="Kono N."/>
            <person name="Nakamura H."/>
            <person name="Mori M."/>
            <person name="Yoshida Y."/>
            <person name="Ohtoshi R."/>
            <person name="Malay A.D."/>
            <person name="Moran D.A.P."/>
            <person name="Tomita M."/>
            <person name="Numata K."/>
            <person name="Arakawa K."/>
        </authorList>
    </citation>
    <scope>NUCLEOTIDE SEQUENCE</scope>
</reference>
<dbReference type="OrthoDB" id="6436721at2759"/>
<sequence length="122" mass="13215">MGGCRSGIGCSPISIRLFSGSLGSDQRALAYETTERRYSNKLRIHVYTDGSMIERGTGAGAGVYCNPFAFYKAVGRDTTSFDGVETIFIALNQLSALKSNFSWAVTLFDRKAALQAISNNKV</sequence>
<dbReference type="Proteomes" id="UP000887116">
    <property type="component" value="Unassembled WGS sequence"/>
</dbReference>
<evidence type="ECO:0008006" key="3">
    <source>
        <dbReference type="Google" id="ProtNLM"/>
    </source>
</evidence>
<keyword evidence="2" id="KW-1185">Reference proteome</keyword>
<name>A0A8X6LVM8_TRICU</name>
<comment type="caution">
    <text evidence="1">The sequence shown here is derived from an EMBL/GenBank/DDBJ whole genome shotgun (WGS) entry which is preliminary data.</text>
</comment>
<dbReference type="AlphaFoldDB" id="A0A8X6LVM8"/>
<dbReference type="EMBL" id="BMAO01008539">
    <property type="protein sequence ID" value="GFR24641.1"/>
    <property type="molecule type" value="Genomic_DNA"/>
</dbReference>
<evidence type="ECO:0000313" key="2">
    <source>
        <dbReference type="Proteomes" id="UP000887116"/>
    </source>
</evidence>
<gene>
    <name evidence="1" type="primary">X975_18048</name>
    <name evidence="1" type="ORF">TNCT_116851</name>
</gene>
<evidence type="ECO:0000313" key="1">
    <source>
        <dbReference type="EMBL" id="GFR24641.1"/>
    </source>
</evidence>